<proteinExistence type="predicted"/>
<comment type="caution">
    <text evidence="2">The sequence shown here is derived from an EMBL/GenBank/DDBJ whole genome shotgun (WGS) entry which is preliminary data.</text>
</comment>
<name>A0ABU6WKX5_9FABA</name>
<dbReference type="Proteomes" id="UP001341840">
    <property type="component" value="Unassembled WGS sequence"/>
</dbReference>
<reference evidence="2 3" key="1">
    <citation type="journal article" date="2023" name="Plants (Basel)">
        <title>Bridging the Gap: Combining Genomics and Transcriptomics Approaches to Understand Stylosanthes scabra, an Orphan Legume from the Brazilian Caatinga.</title>
        <authorList>
            <person name="Ferreira-Neto J.R.C."/>
            <person name="da Silva M.D."/>
            <person name="Binneck E."/>
            <person name="de Melo N.F."/>
            <person name="da Silva R.H."/>
            <person name="de Melo A.L.T.M."/>
            <person name="Pandolfi V."/>
            <person name="Bustamante F.O."/>
            <person name="Brasileiro-Vidal A.C."/>
            <person name="Benko-Iseppon A.M."/>
        </authorList>
    </citation>
    <scope>NUCLEOTIDE SEQUENCE [LARGE SCALE GENOMIC DNA]</scope>
    <source>
        <tissue evidence="2">Leaves</tissue>
    </source>
</reference>
<dbReference type="PANTHER" id="PTHR31672">
    <property type="entry name" value="BNACNNG10540D PROTEIN"/>
    <property type="match status" value="1"/>
</dbReference>
<dbReference type="Pfam" id="PF00646">
    <property type="entry name" value="F-box"/>
    <property type="match status" value="1"/>
</dbReference>
<evidence type="ECO:0000313" key="2">
    <source>
        <dbReference type="EMBL" id="MED6186497.1"/>
    </source>
</evidence>
<dbReference type="CDD" id="cd22157">
    <property type="entry name" value="F-box_AtFBW1-like"/>
    <property type="match status" value="1"/>
</dbReference>
<gene>
    <name evidence="2" type="ORF">PIB30_067269</name>
</gene>
<dbReference type="InterPro" id="IPR001810">
    <property type="entry name" value="F-box_dom"/>
</dbReference>
<dbReference type="SMART" id="SM00256">
    <property type="entry name" value="FBOX"/>
    <property type="match status" value="1"/>
</dbReference>
<accession>A0ABU6WKX5</accession>
<dbReference type="InterPro" id="IPR050796">
    <property type="entry name" value="SCF_F-box_component"/>
</dbReference>
<dbReference type="Gene3D" id="1.20.1280.50">
    <property type="match status" value="1"/>
</dbReference>
<protein>
    <recommendedName>
        <fullName evidence="1">F-box domain-containing protein</fullName>
    </recommendedName>
</protein>
<dbReference type="PROSITE" id="PS50181">
    <property type="entry name" value="FBOX"/>
    <property type="match status" value="1"/>
</dbReference>
<sequence>MEEEEEEEEEKQQKLKSINEILPLELIQRILLRVPVKQLARLRCVSKLWHSLISDPEFAESHLHHSAAPTHAFLLVRHSIGAHLIHPEQVFDDNNYAIKSISPFQEASTF</sequence>
<evidence type="ECO:0000259" key="1">
    <source>
        <dbReference type="PROSITE" id="PS50181"/>
    </source>
</evidence>
<keyword evidence="3" id="KW-1185">Reference proteome</keyword>
<dbReference type="EMBL" id="JASCZI010181942">
    <property type="protein sequence ID" value="MED6186497.1"/>
    <property type="molecule type" value="Genomic_DNA"/>
</dbReference>
<organism evidence="2 3">
    <name type="scientific">Stylosanthes scabra</name>
    <dbReference type="NCBI Taxonomy" id="79078"/>
    <lineage>
        <taxon>Eukaryota</taxon>
        <taxon>Viridiplantae</taxon>
        <taxon>Streptophyta</taxon>
        <taxon>Embryophyta</taxon>
        <taxon>Tracheophyta</taxon>
        <taxon>Spermatophyta</taxon>
        <taxon>Magnoliopsida</taxon>
        <taxon>eudicotyledons</taxon>
        <taxon>Gunneridae</taxon>
        <taxon>Pentapetalae</taxon>
        <taxon>rosids</taxon>
        <taxon>fabids</taxon>
        <taxon>Fabales</taxon>
        <taxon>Fabaceae</taxon>
        <taxon>Papilionoideae</taxon>
        <taxon>50 kb inversion clade</taxon>
        <taxon>dalbergioids sensu lato</taxon>
        <taxon>Dalbergieae</taxon>
        <taxon>Pterocarpus clade</taxon>
        <taxon>Stylosanthes</taxon>
    </lineage>
</organism>
<dbReference type="SUPFAM" id="SSF81383">
    <property type="entry name" value="F-box domain"/>
    <property type="match status" value="1"/>
</dbReference>
<evidence type="ECO:0000313" key="3">
    <source>
        <dbReference type="Proteomes" id="UP001341840"/>
    </source>
</evidence>
<feature type="domain" description="F-box" evidence="1">
    <location>
        <begin position="16"/>
        <end position="62"/>
    </location>
</feature>
<dbReference type="InterPro" id="IPR036047">
    <property type="entry name" value="F-box-like_dom_sf"/>
</dbReference>
<dbReference type="PANTHER" id="PTHR31672:SF13">
    <property type="entry name" value="F-BOX PROTEIN CPR30-LIKE"/>
    <property type="match status" value="1"/>
</dbReference>